<dbReference type="AlphaFoldDB" id="A0AAE0HPQ7"/>
<feature type="compositionally biased region" description="Polar residues" evidence="1">
    <location>
        <begin position="8"/>
        <end position="24"/>
    </location>
</feature>
<comment type="caution">
    <text evidence="2">The sequence shown here is derived from an EMBL/GenBank/DDBJ whole genome shotgun (WGS) entry which is preliminary data.</text>
</comment>
<protein>
    <submittedName>
        <fullName evidence="2">Uncharacterized protein</fullName>
    </submittedName>
</protein>
<dbReference type="RefSeq" id="XP_062663898.1">
    <property type="nucleotide sequence ID" value="XM_062806266.1"/>
</dbReference>
<sequence length="120" mass="11931">MAPPSNPPKSQQGESPSGSGKNEASSPHDPPAPSPSSSSVNDNLAQALKDLARGEQTASTLEANLTNLEGKLDEILASFGVSEADLDALDEQEKSQSSGVKGATGGAENGGAGEDKKGGA</sequence>
<feature type="compositionally biased region" description="Gly residues" evidence="1">
    <location>
        <begin position="102"/>
        <end position="112"/>
    </location>
</feature>
<reference evidence="2" key="1">
    <citation type="journal article" date="2023" name="Mol. Phylogenet. Evol.">
        <title>Genome-scale phylogeny and comparative genomics of the fungal order Sordariales.</title>
        <authorList>
            <person name="Hensen N."/>
            <person name="Bonometti L."/>
            <person name="Westerberg I."/>
            <person name="Brannstrom I.O."/>
            <person name="Guillou S."/>
            <person name="Cros-Aarteil S."/>
            <person name="Calhoun S."/>
            <person name="Haridas S."/>
            <person name="Kuo A."/>
            <person name="Mondo S."/>
            <person name="Pangilinan J."/>
            <person name="Riley R."/>
            <person name="LaButti K."/>
            <person name="Andreopoulos B."/>
            <person name="Lipzen A."/>
            <person name="Chen C."/>
            <person name="Yan M."/>
            <person name="Daum C."/>
            <person name="Ng V."/>
            <person name="Clum A."/>
            <person name="Steindorff A."/>
            <person name="Ohm R.A."/>
            <person name="Martin F."/>
            <person name="Silar P."/>
            <person name="Natvig D.O."/>
            <person name="Lalanne C."/>
            <person name="Gautier V."/>
            <person name="Ament-Velasquez S.L."/>
            <person name="Kruys A."/>
            <person name="Hutchinson M.I."/>
            <person name="Powell A.J."/>
            <person name="Barry K."/>
            <person name="Miller A.N."/>
            <person name="Grigoriev I.V."/>
            <person name="Debuchy R."/>
            <person name="Gladieux P."/>
            <person name="Hiltunen Thoren M."/>
            <person name="Johannesson H."/>
        </authorList>
    </citation>
    <scope>NUCLEOTIDE SEQUENCE</scope>
    <source>
        <strain evidence="2">CBS 168.71</strain>
    </source>
</reference>
<gene>
    <name evidence="2" type="ORF">B0H64DRAFT_437554</name>
</gene>
<dbReference type="EMBL" id="JAUEPN010000001">
    <property type="protein sequence ID" value="KAK3300384.1"/>
    <property type="molecule type" value="Genomic_DNA"/>
</dbReference>
<dbReference type="Proteomes" id="UP001278766">
    <property type="component" value="Unassembled WGS sequence"/>
</dbReference>
<keyword evidence="3" id="KW-1185">Reference proteome</keyword>
<proteinExistence type="predicted"/>
<organism evidence="2 3">
    <name type="scientific">Chaetomium fimeti</name>
    <dbReference type="NCBI Taxonomy" id="1854472"/>
    <lineage>
        <taxon>Eukaryota</taxon>
        <taxon>Fungi</taxon>
        <taxon>Dikarya</taxon>
        <taxon>Ascomycota</taxon>
        <taxon>Pezizomycotina</taxon>
        <taxon>Sordariomycetes</taxon>
        <taxon>Sordariomycetidae</taxon>
        <taxon>Sordariales</taxon>
        <taxon>Chaetomiaceae</taxon>
        <taxon>Chaetomium</taxon>
    </lineage>
</organism>
<dbReference type="GeneID" id="87843214"/>
<evidence type="ECO:0000313" key="3">
    <source>
        <dbReference type="Proteomes" id="UP001278766"/>
    </source>
</evidence>
<feature type="region of interest" description="Disordered" evidence="1">
    <location>
        <begin position="1"/>
        <end position="55"/>
    </location>
</feature>
<accession>A0AAE0HPQ7</accession>
<name>A0AAE0HPQ7_9PEZI</name>
<evidence type="ECO:0000256" key="1">
    <source>
        <dbReference type="SAM" id="MobiDB-lite"/>
    </source>
</evidence>
<evidence type="ECO:0000313" key="2">
    <source>
        <dbReference type="EMBL" id="KAK3300384.1"/>
    </source>
</evidence>
<reference evidence="2" key="2">
    <citation type="submission" date="2023-06" db="EMBL/GenBank/DDBJ databases">
        <authorList>
            <consortium name="Lawrence Berkeley National Laboratory"/>
            <person name="Haridas S."/>
            <person name="Hensen N."/>
            <person name="Bonometti L."/>
            <person name="Westerberg I."/>
            <person name="Brannstrom I.O."/>
            <person name="Guillou S."/>
            <person name="Cros-Aarteil S."/>
            <person name="Calhoun S."/>
            <person name="Kuo A."/>
            <person name="Mondo S."/>
            <person name="Pangilinan J."/>
            <person name="Riley R."/>
            <person name="Labutti K."/>
            <person name="Andreopoulos B."/>
            <person name="Lipzen A."/>
            <person name="Chen C."/>
            <person name="Yanf M."/>
            <person name="Daum C."/>
            <person name="Ng V."/>
            <person name="Clum A."/>
            <person name="Steindorff A."/>
            <person name="Ohm R."/>
            <person name="Martin F."/>
            <person name="Silar P."/>
            <person name="Natvig D."/>
            <person name="Lalanne C."/>
            <person name="Gautier V."/>
            <person name="Ament-Velasquez S.L."/>
            <person name="Kruys A."/>
            <person name="Hutchinson M.I."/>
            <person name="Powell A.J."/>
            <person name="Barry K."/>
            <person name="Miller A.N."/>
            <person name="Grigoriev I.V."/>
            <person name="Debuchy R."/>
            <person name="Gladieux P."/>
            <person name="Thoren M.H."/>
            <person name="Johannesson H."/>
        </authorList>
    </citation>
    <scope>NUCLEOTIDE SEQUENCE</scope>
    <source>
        <strain evidence="2">CBS 168.71</strain>
    </source>
</reference>
<feature type="region of interest" description="Disordered" evidence="1">
    <location>
        <begin position="87"/>
        <end position="120"/>
    </location>
</feature>